<keyword evidence="4" id="KW-1185">Reference proteome</keyword>
<evidence type="ECO:0000313" key="4">
    <source>
        <dbReference type="Proteomes" id="UP000780875"/>
    </source>
</evidence>
<evidence type="ECO:0008006" key="5">
    <source>
        <dbReference type="Google" id="ProtNLM"/>
    </source>
</evidence>
<evidence type="ECO:0000256" key="1">
    <source>
        <dbReference type="ARBA" id="ARBA00004370"/>
    </source>
</evidence>
<protein>
    <recommendedName>
        <fullName evidence="5">Mce-associated membrane protein</fullName>
    </recommendedName>
</protein>
<dbReference type="SUPFAM" id="SSF54427">
    <property type="entry name" value="NTF2-like"/>
    <property type="match status" value="1"/>
</dbReference>
<dbReference type="PANTHER" id="PTHR37042:SF4">
    <property type="entry name" value="OUTER MEMBRANE PROTEIN RV1973"/>
    <property type="match status" value="1"/>
</dbReference>
<keyword evidence="2" id="KW-0472">Membrane</keyword>
<dbReference type="InterPro" id="IPR032710">
    <property type="entry name" value="NTF2-like_dom_sf"/>
</dbReference>
<reference evidence="3 4" key="1">
    <citation type="submission" date="2021-09" db="EMBL/GenBank/DDBJ databases">
        <title>Whole genome sequence of Nocardioides sp. GBK3QG-3.</title>
        <authorList>
            <person name="Tuo L."/>
        </authorList>
    </citation>
    <scope>NUCLEOTIDE SEQUENCE [LARGE SCALE GENOMIC DNA]</scope>
    <source>
        <strain evidence="3 4">GBK3QG-3</strain>
    </source>
</reference>
<gene>
    <name evidence="3" type="ORF">K8U61_11485</name>
</gene>
<dbReference type="EMBL" id="JAIQZJ010000006">
    <property type="protein sequence ID" value="MBZ5738786.1"/>
    <property type="molecule type" value="Genomic_DNA"/>
</dbReference>
<dbReference type="PANTHER" id="PTHR37042">
    <property type="entry name" value="OUTER MEMBRANE PROTEIN RV1973"/>
    <property type="match status" value="1"/>
</dbReference>
<sequence>MSSTGRRPGRVTLIALGLVTLLLAALCVVGGVLVVREHQDRQDAADDQARYGDVLASARAEVEAMINIDYQDAQASMDAVAAGATGDFAKQYDKKTPGVLDQLKKARSVMDGKVLWAGVEDIDADSATVIAATTGTVSNANTGDKPVARSFRIKVSLVREDGAWKTSDLEFVS</sequence>
<dbReference type="Proteomes" id="UP000780875">
    <property type="component" value="Unassembled WGS sequence"/>
</dbReference>
<proteinExistence type="predicted"/>
<evidence type="ECO:0000313" key="3">
    <source>
        <dbReference type="EMBL" id="MBZ5738786.1"/>
    </source>
</evidence>
<dbReference type="RefSeq" id="WP_224123158.1">
    <property type="nucleotide sequence ID" value="NZ_JAIQZJ010000006.1"/>
</dbReference>
<organism evidence="3 4">
    <name type="scientific">Nocardioides mangrovi</name>
    <dbReference type="NCBI Taxonomy" id="2874580"/>
    <lineage>
        <taxon>Bacteria</taxon>
        <taxon>Bacillati</taxon>
        <taxon>Actinomycetota</taxon>
        <taxon>Actinomycetes</taxon>
        <taxon>Propionibacteriales</taxon>
        <taxon>Nocardioidaceae</taxon>
        <taxon>Nocardioides</taxon>
    </lineage>
</organism>
<evidence type="ECO:0000256" key="2">
    <source>
        <dbReference type="ARBA" id="ARBA00023136"/>
    </source>
</evidence>
<accession>A0ABS7UDJ8</accession>
<comment type="caution">
    <text evidence="3">The sequence shown here is derived from an EMBL/GenBank/DDBJ whole genome shotgun (WGS) entry which is preliminary data.</text>
</comment>
<name>A0ABS7UDJ8_9ACTN</name>
<comment type="subcellular location">
    <subcellularLocation>
        <location evidence="1">Membrane</location>
    </subcellularLocation>
</comment>